<feature type="signal peptide" evidence="1">
    <location>
        <begin position="1"/>
        <end position="22"/>
    </location>
</feature>
<comment type="caution">
    <text evidence="2">The sequence shown here is derived from an EMBL/GenBank/DDBJ whole genome shotgun (WGS) entry which is preliminary data.</text>
</comment>
<evidence type="ECO:0008006" key="4">
    <source>
        <dbReference type="Google" id="ProtNLM"/>
    </source>
</evidence>
<feature type="chain" id="PRO_5009209689" description="MSHA biogenesis protein MshK" evidence="1">
    <location>
        <begin position="23"/>
        <end position="120"/>
    </location>
</feature>
<dbReference type="Proteomes" id="UP000175691">
    <property type="component" value="Unassembled WGS sequence"/>
</dbReference>
<accession>A0A1E7ZCH6</accession>
<keyword evidence="1" id="KW-0732">Signal</keyword>
<protein>
    <recommendedName>
        <fullName evidence="4">MSHA biogenesis protein MshK</fullName>
    </recommendedName>
</protein>
<proteinExistence type="predicted"/>
<name>A0A1E7ZCH6_9ALTE</name>
<keyword evidence="3" id="KW-1185">Reference proteome</keyword>
<dbReference type="STRING" id="1656094.BFC18_09730"/>
<gene>
    <name evidence="2" type="ORF">BFC18_09730</name>
</gene>
<sequence length="120" mass="13064">MFKRKSMRILVSLLALATGAVAASGDPTRPGRSYKGTYAQKPASANYKVSAIFVNGERPQAIVNNRLVSEGDRFSDAVVKKITKESVVLNQQKDGNWQLITLTVGKASSNKFSIRSADKF</sequence>
<dbReference type="RefSeq" id="WP_139138975.1">
    <property type="nucleotide sequence ID" value="NZ_MDHN01000016.1"/>
</dbReference>
<evidence type="ECO:0000256" key="1">
    <source>
        <dbReference type="SAM" id="SignalP"/>
    </source>
</evidence>
<evidence type="ECO:0000313" key="2">
    <source>
        <dbReference type="EMBL" id="OFC71154.1"/>
    </source>
</evidence>
<reference evidence="2 3" key="1">
    <citation type="submission" date="2016-08" db="EMBL/GenBank/DDBJ databases">
        <authorList>
            <person name="Seilhamer J.J."/>
        </authorList>
    </citation>
    <scope>NUCLEOTIDE SEQUENCE [LARGE SCALE GENOMIC DNA]</scope>
    <source>
        <strain evidence="2 3">KCTC 42603</strain>
    </source>
</reference>
<dbReference type="OrthoDB" id="5704173at2"/>
<organism evidence="2 3">
    <name type="scientific">Alteromonas confluentis</name>
    <dbReference type="NCBI Taxonomy" id="1656094"/>
    <lineage>
        <taxon>Bacteria</taxon>
        <taxon>Pseudomonadati</taxon>
        <taxon>Pseudomonadota</taxon>
        <taxon>Gammaproteobacteria</taxon>
        <taxon>Alteromonadales</taxon>
        <taxon>Alteromonadaceae</taxon>
        <taxon>Alteromonas/Salinimonas group</taxon>
        <taxon>Alteromonas</taxon>
    </lineage>
</organism>
<dbReference type="AlphaFoldDB" id="A0A1E7ZCH6"/>
<dbReference type="EMBL" id="MDHN01000016">
    <property type="protein sequence ID" value="OFC71154.1"/>
    <property type="molecule type" value="Genomic_DNA"/>
</dbReference>
<evidence type="ECO:0000313" key="3">
    <source>
        <dbReference type="Proteomes" id="UP000175691"/>
    </source>
</evidence>